<evidence type="ECO:0000256" key="1">
    <source>
        <dbReference type="SAM" id="MobiDB-lite"/>
    </source>
</evidence>
<feature type="compositionally biased region" description="Basic and acidic residues" evidence="1">
    <location>
        <begin position="1"/>
        <end position="11"/>
    </location>
</feature>
<proteinExistence type="predicted"/>
<evidence type="ECO:0000313" key="3">
    <source>
        <dbReference type="EMBL" id="GAA2188772.1"/>
    </source>
</evidence>
<keyword evidence="2" id="KW-0472">Membrane</keyword>
<feature type="transmembrane region" description="Helical" evidence="2">
    <location>
        <begin position="128"/>
        <end position="149"/>
    </location>
</feature>
<feature type="transmembrane region" description="Helical" evidence="2">
    <location>
        <begin position="45"/>
        <end position="74"/>
    </location>
</feature>
<evidence type="ECO:0008006" key="5">
    <source>
        <dbReference type="Google" id="ProtNLM"/>
    </source>
</evidence>
<dbReference type="Proteomes" id="UP001501084">
    <property type="component" value="Unassembled WGS sequence"/>
</dbReference>
<keyword evidence="2" id="KW-1133">Transmembrane helix</keyword>
<feature type="transmembrane region" description="Helical" evidence="2">
    <location>
        <begin position="94"/>
        <end position="116"/>
    </location>
</feature>
<keyword evidence="2" id="KW-0812">Transmembrane</keyword>
<dbReference type="EMBL" id="BAAAOP010000007">
    <property type="protein sequence ID" value="GAA2188772.1"/>
    <property type="molecule type" value="Genomic_DNA"/>
</dbReference>
<sequence length="211" mass="21619">MNTEHNSESSGDHAAVAAERGPTRREEVLDREKQQFGGIKWGSAFFGWLTAMGTAVLLTAILSAVGAGVGLGAADGDAQAAAEDLTSNADTVGIIGAIVLAVILFVAYFCGGYVAGRMARFSGAKQGVAVWVWAIVIAILVAILTAIAGSQFNVLGNLNGFPRIPIDEGTLTATGIITAVVLVVVSLGGAILGGVSGMRYHRKVDHIGLGR</sequence>
<feature type="transmembrane region" description="Helical" evidence="2">
    <location>
        <begin position="169"/>
        <end position="193"/>
    </location>
</feature>
<gene>
    <name evidence="3" type="ORF">GCM10009786_19130</name>
</gene>
<accession>A0ABN3B6U1</accession>
<comment type="caution">
    <text evidence="3">The sequence shown here is derived from an EMBL/GenBank/DDBJ whole genome shotgun (WGS) entry which is preliminary data.</text>
</comment>
<evidence type="ECO:0000256" key="2">
    <source>
        <dbReference type="SAM" id="Phobius"/>
    </source>
</evidence>
<name>A0ABN3B6U1_9MICO</name>
<reference evidence="3 4" key="1">
    <citation type="journal article" date="2019" name="Int. J. Syst. Evol. Microbiol.">
        <title>The Global Catalogue of Microorganisms (GCM) 10K type strain sequencing project: providing services to taxonomists for standard genome sequencing and annotation.</title>
        <authorList>
            <consortium name="The Broad Institute Genomics Platform"/>
            <consortium name="The Broad Institute Genome Sequencing Center for Infectious Disease"/>
            <person name="Wu L."/>
            <person name="Ma J."/>
        </authorList>
    </citation>
    <scope>NUCLEOTIDE SEQUENCE [LARGE SCALE GENOMIC DNA]</scope>
    <source>
        <strain evidence="3 4">JCM 14919</strain>
    </source>
</reference>
<feature type="region of interest" description="Disordered" evidence="1">
    <location>
        <begin position="1"/>
        <end position="26"/>
    </location>
</feature>
<keyword evidence="4" id="KW-1185">Reference proteome</keyword>
<protein>
    <recommendedName>
        <fullName evidence="5">Major facilitator superfamily (MFS) profile domain-containing protein</fullName>
    </recommendedName>
</protein>
<evidence type="ECO:0000313" key="4">
    <source>
        <dbReference type="Proteomes" id="UP001501084"/>
    </source>
</evidence>
<dbReference type="RefSeq" id="WP_249290789.1">
    <property type="nucleotide sequence ID" value="NZ_BAAAOP010000007.1"/>
</dbReference>
<organism evidence="3 4">
    <name type="scientific">Leucobacter alluvii</name>
    <dbReference type="NCBI Taxonomy" id="340321"/>
    <lineage>
        <taxon>Bacteria</taxon>
        <taxon>Bacillati</taxon>
        <taxon>Actinomycetota</taxon>
        <taxon>Actinomycetes</taxon>
        <taxon>Micrococcales</taxon>
        <taxon>Microbacteriaceae</taxon>
        <taxon>Leucobacter</taxon>
    </lineage>
</organism>